<organism evidence="1 2">
    <name type="scientific">Tumebacillus permanentifrigoris</name>
    <dbReference type="NCBI Taxonomy" id="378543"/>
    <lineage>
        <taxon>Bacteria</taxon>
        <taxon>Bacillati</taxon>
        <taxon>Bacillota</taxon>
        <taxon>Bacilli</taxon>
        <taxon>Bacillales</taxon>
        <taxon>Alicyclobacillaceae</taxon>
        <taxon>Tumebacillus</taxon>
    </lineage>
</organism>
<dbReference type="Pfam" id="PF11155">
    <property type="entry name" value="DUF2935"/>
    <property type="match status" value="2"/>
</dbReference>
<dbReference type="Proteomes" id="UP000245634">
    <property type="component" value="Unassembled WGS sequence"/>
</dbReference>
<keyword evidence="2" id="KW-1185">Reference proteome</keyword>
<dbReference type="EMBL" id="QGGL01000012">
    <property type="protein sequence ID" value="PWK10226.1"/>
    <property type="molecule type" value="Genomic_DNA"/>
</dbReference>
<evidence type="ECO:0000313" key="2">
    <source>
        <dbReference type="Proteomes" id="UP000245634"/>
    </source>
</evidence>
<sequence>MAEQDLASEHQFWLTVLRDHTEFIKLGLAATEPSDIKQTVALQQEVLQLLGQLEHIKNHHDQLRLFTRQAADFTKRLLVFKQSILDRQLACKIDINLPPSLIDHMIREGEEYVKVMALLLQGRFLEGAMLAIHEASLWLPDSSGHAAVIRSNIDPQENDIFESAHDWKLQFDKLTLSLEEMKTKVRSEVRWVPSLERLMAMTAEHISVFHTYLLHLRETLEECRALGTLKPLLMDHMSREAAYFLDKLEQAQAHEQNKR</sequence>
<dbReference type="SUPFAM" id="SSF158430">
    <property type="entry name" value="Bacillus cereus metalloprotein-like"/>
    <property type="match status" value="2"/>
</dbReference>
<evidence type="ECO:0000313" key="1">
    <source>
        <dbReference type="EMBL" id="PWK10226.1"/>
    </source>
</evidence>
<dbReference type="Gene3D" id="1.20.1260.120">
    <property type="entry name" value="Protein of unknown function DUF2935"/>
    <property type="match status" value="1"/>
</dbReference>
<dbReference type="AlphaFoldDB" id="A0A316D669"/>
<gene>
    <name evidence="1" type="ORF">C7459_11247</name>
</gene>
<protein>
    <recommendedName>
        <fullName evidence="3">DUF2935 family protein</fullName>
    </recommendedName>
</protein>
<dbReference type="InterPro" id="IPR021328">
    <property type="entry name" value="CotB-like"/>
</dbReference>
<name>A0A316D669_9BACL</name>
<reference evidence="1 2" key="1">
    <citation type="submission" date="2018-05" db="EMBL/GenBank/DDBJ databases">
        <title>Genomic Encyclopedia of Type Strains, Phase IV (KMG-IV): sequencing the most valuable type-strain genomes for metagenomic binning, comparative biology and taxonomic classification.</title>
        <authorList>
            <person name="Goeker M."/>
        </authorList>
    </citation>
    <scope>NUCLEOTIDE SEQUENCE [LARGE SCALE GENOMIC DNA]</scope>
    <source>
        <strain evidence="1 2">DSM 18773</strain>
    </source>
</reference>
<proteinExistence type="predicted"/>
<dbReference type="RefSeq" id="WP_170119471.1">
    <property type="nucleotide sequence ID" value="NZ_QGGL01000012.1"/>
</dbReference>
<evidence type="ECO:0008006" key="3">
    <source>
        <dbReference type="Google" id="ProtNLM"/>
    </source>
</evidence>
<accession>A0A316D669</accession>
<comment type="caution">
    <text evidence="1">The sequence shown here is derived from an EMBL/GenBank/DDBJ whole genome shotgun (WGS) entry which is preliminary data.</text>
</comment>